<gene>
    <name evidence="4" type="primary">LOC112682150</name>
    <name evidence="2" type="ORF">g.105318</name>
</gene>
<dbReference type="OrthoDB" id="6105729at2759"/>
<keyword evidence="3" id="KW-1185">Reference proteome</keyword>
<reference evidence="2" key="1">
    <citation type="submission" date="2018-04" db="EMBL/GenBank/DDBJ databases">
        <title>Transcriptome assembly of Sipha flava.</title>
        <authorList>
            <person name="Scully E.D."/>
            <person name="Geib S.M."/>
            <person name="Palmer N.A."/>
            <person name="Koch K."/>
            <person name="Bradshaw J."/>
            <person name="Heng-Moss T."/>
            <person name="Sarath G."/>
        </authorList>
    </citation>
    <scope>NUCLEOTIDE SEQUENCE</scope>
</reference>
<dbReference type="GeneID" id="112682150"/>
<evidence type="ECO:0000313" key="3">
    <source>
        <dbReference type="Proteomes" id="UP000694846"/>
    </source>
</evidence>
<dbReference type="CTD" id="43700"/>
<protein>
    <submittedName>
        <fullName evidence="4">Uncharacterized protein LOC112682150</fullName>
    </submittedName>
</protein>
<evidence type="ECO:0000313" key="4">
    <source>
        <dbReference type="RefSeq" id="XP_025408449.1"/>
    </source>
</evidence>
<feature type="coiled-coil region" evidence="1">
    <location>
        <begin position="8"/>
        <end position="35"/>
    </location>
</feature>
<keyword evidence="1" id="KW-0175">Coiled coil</keyword>
<dbReference type="AlphaFoldDB" id="A0A2S2QA45"/>
<dbReference type="RefSeq" id="XP_025408449.1">
    <property type="nucleotide sequence ID" value="XM_025552664.1"/>
</dbReference>
<organism evidence="2">
    <name type="scientific">Sipha flava</name>
    <name type="common">yellow sugarcane aphid</name>
    <dbReference type="NCBI Taxonomy" id="143950"/>
    <lineage>
        <taxon>Eukaryota</taxon>
        <taxon>Metazoa</taxon>
        <taxon>Ecdysozoa</taxon>
        <taxon>Arthropoda</taxon>
        <taxon>Hexapoda</taxon>
        <taxon>Insecta</taxon>
        <taxon>Pterygota</taxon>
        <taxon>Neoptera</taxon>
        <taxon>Paraneoptera</taxon>
        <taxon>Hemiptera</taxon>
        <taxon>Sternorrhyncha</taxon>
        <taxon>Aphidomorpha</taxon>
        <taxon>Aphidoidea</taxon>
        <taxon>Aphididae</taxon>
        <taxon>Sipha</taxon>
    </lineage>
</organism>
<sequence>MADDVGSVAAWRVALQAMSERCERLQSRLDIVEKENLTIKTHCTCQTVNNQSVQINIKELSCKKEQLVEYLRIVTNENRTLWTKLSALDCPAVYSNDKIKPKNSLAIIDNYLKYNDIDLKMNSNSIMDTEDDVASLQYSSDDETWPMLLSELNTYKEKLTLAKHLLADQNDLILSITSRFNLLVEEVKVIKPNTEYRDAETLTTSTLDSSQSCICGIRAKPDNQSICPLCKLYIVGADEDSMFDKLVEHVTSHFPDEEPETTIDSLSGHY</sequence>
<reference evidence="4" key="2">
    <citation type="submission" date="2025-04" db="UniProtKB">
        <authorList>
            <consortium name="RefSeq"/>
        </authorList>
    </citation>
    <scope>IDENTIFICATION</scope>
    <source>
        <tissue evidence="4">Whole body</tissue>
    </source>
</reference>
<evidence type="ECO:0000313" key="2">
    <source>
        <dbReference type="EMBL" id="MBY74619.1"/>
    </source>
</evidence>
<name>A0A2S2QA45_9HEMI</name>
<evidence type="ECO:0000256" key="1">
    <source>
        <dbReference type="SAM" id="Coils"/>
    </source>
</evidence>
<dbReference type="Proteomes" id="UP000694846">
    <property type="component" value="Unplaced"/>
</dbReference>
<accession>A0A2S2QA45</accession>
<proteinExistence type="predicted"/>
<dbReference type="EMBL" id="GGMS01005416">
    <property type="protein sequence ID" value="MBY74619.1"/>
    <property type="molecule type" value="Transcribed_RNA"/>
</dbReference>